<dbReference type="SUPFAM" id="SSF51735">
    <property type="entry name" value="NAD(P)-binding Rossmann-fold domains"/>
    <property type="match status" value="1"/>
</dbReference>
<reference evidence="2" key="1">
    <citation type="submission" date="2023-06" db="EMBL/GenBank/DDBJ databases">
        <title>Genome-scale phylogeny and comparative genomics of the fungal order Sordariales.</title>
        <authorList>
            <consortium name="Lawrence Berkeley National Laboratory"/>
            <person name="Hensen N."/>
            <person name="Bonometti L."/>
            <person name="Westerberg I."/>
            <person name="Brannstrom I.O."/>
            <person name="Guillou S."/>
            <person name="Cros-Aarteil S."/>
            <person name="Calhoun S."/>
            <person name="Haridas S."/>
            <person name="Kuo A."/>
            <person name="Mondo S."/>
            <person name="Pangilinan J."/>
            <person name="Riley R."/>
            <person name="LaButti K."/>
            <person name="Andreopoulos B."/>
            <person name="Lipzen A."/>
            <person name="Chen C."/>
            <person name="Yanf M."/>
            <person name="Daum C."/>
            <person name="Ng V."/>
            <person name="Clum A."/>
            <person name="Steindorff A."/>
            <person name="Ohm R."/>
            <person name="Martin F."/>
            <person name="Silar P."/>
            <person name="Natvig D."/>
            <person name="Lalanne C."/>
            <person name="Gautier V."/>
            <person name="Ament-velasquez S.L."/>
            <person name="Kruys A."/>
            <person name="Hutchinson M.I."/>
            <person name="Powell A.J."/>
            <person name="Barry K."/>
            <person name="Miller A.N."/>
            <person name="Grigoriev I.V."/>
            <person name="Debuchy R."/>
            <person name="Gladieux P."/>
            <person name="Thoren M.H."/>
            <person name="Johannesson H."/>
        </authorList>
    </citation>
    <scope>NUCLEOTIDE SEQUENCE</scope>
    <source>
        <strain evidence="2">SMH3391-2</strain>
    </source>
</reference>
<proteinExistence type="inferred from homology"/>
<evidence type="ECO:0000313" key="2">
    <source>
        <dbReference type="EMBL" id="KAK0615805.1"/>
    </source>
</evidence>
<evidence type="ECO:0000313" key="3">
    <source>
        <dbReference type="Proteomes" id="UP001174934"/>
    </source>
</evidence>
<evidence type="ECO:0000256" key="1">
    <source>
        <dbReference type="ARBA" id="ARBA00006484"/>
    </source>
</evidence>
<dbReference type="AlphaFoldDB" id="A0AA39WI31"/>
<gene>
    <name evidence="2" type="ORF">B0T17DRAFT_539234</name>
</gene>
<dbReference type="PRINTS" id="PR00081">
    <property type="entry name" value="GDHRDH"/>
</dbReference>
<dbReference type="Proteomes" id="UP001174934">
    <property type="component" value="Unassembled WGS sequence"/>
</dbReference>
<dbReference type="InterPro" id="IPR051468">
    <property type="entry name" value="Fungal_SecMetab_SDRs"/>
</dbReference>
<name>A0AA39WI31_9PEZI</name>
<protein>
    <submittedName>
        <fullName evidence="2">Oxidoreductase</fullName>
    </submittedName>
</protein>
<comment type="caution">
    <text evidence="2">The sequence shown here is derived from an EMBL/GenBank/DDBJ whole genome shotgun (WGS) entry which is preliminary data.</text>
</comment>
<dbReference type="InterPro" id="IPR036291">
    <property type="entry name" value="NAD(P)-bd_dom_sf"/>
</dbReference>
<keyword evidence="3" id="KW-1185">Reference proteome</keyword>
<sequence>MSRPWILLCPSSRGIGHALTRHLLRSTDSSIPIFATSRSSDTAAAKKKLLHGLDDGKTSAMAKRLEVVQLDVTDESSVSAAAHHAASLFPHSSHHLHLAFALPGILHPEKSPAQVDYGRALETFRVNALGPLLLMKWFEEFLPRKSTQFHLDDQSGGGSDGNMSLPSHAVWVSMSARVGSVSDNKLGGWYSYRSSKAAVNSLTKSFDYQLHTRSGDKAMAVAYHPGTVKTDLSKAFWGSVANDRLFEPEDAVDKMARLVMAGLGVDKRGRCWDYNGDEVPP</sequence>
<dbReference type="PANTHER" id="PTHR43544">
    <property type="entry name" value="SHORT-CHAIN DEHYDROGENASE/REDUCTASE"/>
    <property type="match status" value="1"/>
</dbReference>
<dbReference type="EMBL" id="JAULSR010000006">
    <property type="protein sequence ID" value="KAK0615805.1"/>
    <property type="molecule type" value="Genomic_DNA"/>
</dbReference>
<organism evidence="2 3">
    <name type="scientific">Bombardia bombarda</name>
    <dbReference type="NCBI Taxonomy" id="252184"/>
    <lineage>
        <taxon>Eukaryota</taxon>
        <taxon>Fungi</taxon>
        <taxon>Dikarya</taxon>
        <taxon>Ascomycota</taxon>
        <taxon>Pezizomycotina</taxon>
        <taxon>Sordariomycetes</taxon>
        <taxon>Sordariomycetidae</taxon>
        <taxon>Sordariales</taxon>
        <taxon>Lasiosphaeriaceae</taxon>
        <taxon>Bombardia</taxon>
    </lineage>
</organism>
<comment type="similarity">
    <text evidence="1">Belongs to the short-chain dehydrogenases/reductases (SDR) family.</text>
</comment>
<dbReference type="GO" id="GO:0016491">
    <property type="term" value="F:oxidoreductase activity"/>
    <property type="evidence" value="ECO:0007669"/>
    <property type="project" value="TreeGrafter"/>
</dbReference>
<dbReference type="Gene3D" id="3.40.50.720">
    <property type="entry name" value="NAD(P)-binding Rossmann-like Domain"/>
    <property type="match status" value="1"/>
</dbReference>
<dbReference type="InterPro" id="IPR002347">
    <property type="entry name" value="SDR_fam"/>
</dbReference>
<dbReference type="PANTHER" id="PTHR43544:SF12">
    <property type="entry name" value="NAD(P)-BINDING ROSSMANN-FOLD SUPERFAMILY PROTEIN"/>
    <property type="match status" value="1"/>
</dbReference>
<dbReference type="GO" id="GO:0005737">
    <property type="term" value="C:cytoplasm"/>
    <property type="evidence" value="ECO:0007669"/>
    <property type="project" value="TreeGrafter"/>
</dbReference>
<accession>A0AA39WI31</accession>